<comment type="caution">
    <text evidence="6">Lacks conserved residue(s) required for the propagation of feature annotation.</text>
</comment>
<feature type="region of interest" description="Disordered" evidence="7">
    <location>
        <begin position="76"/>
        <end position="102"/>
    </location>
</feature>
<name>A0A0G2DZN1_PHACM</name>
<comment type="subcellular location">
    <subcellularLocation>
        <location evidence="1">Membrane</location>
        <topology evidence="1">Multi-pass membrane protein</topology>
    </subcellularLocation>
</comment>
<dbReference type="OrthoDB" id="10267969at2759"/>
<keyword evidence="5 6" id="KW-0472">Membrane</keyword>
<comment type="caution">
    <text evidence="8">The sequence shown here is derived from an EMBL/GenBank/DDBJ whole genome shotgun (WGS) entry which is preliminary data.</text>
</comment>
<dbReference type="Pfam" id="PF04117">
    <property type="entry name" value="Mpv17_PMP22"/>
    <property type="match status" value="1"/>
</dbReference>
<dbReference type="InterPro" id="IPR007248">
    <property type="entry name" value="Mpv17_PMP22"/>
</dbReference>
<keyword evidence="3 6" id="KW-0812">Transmembrane</keyword>
<comment type="similarity">
    <text evidence="2 6">Belongs to the peroxisomal membrane protein PXMP2/4 family.</text>
</comment>
<feature type="compositionally biased region" description="Basic and acidic residues" evidence="7">
    <location>
        <begin position="78"/>
        <end position="96"/>
    </location>
</feature>
<proteinExistence type="inferred from homology"/>
<evidence type="ECO:0000256" key="4">
    <source>
        <dbReference type="ARBA" id="ARBA00022989"/>
    </source>
</evidence>
<dbReference type="PANTHER" id="PTHR11266:SF80">
    <property type="entry name" value="PEROXISOMAL MEMBRANE PROTEIN 2"/>
    <property type="match status" value="1"/>
</dbReference>
<reference evidence="8 9" key="1">
    <citation type="submission" date="2015-05" db="EMBL/GenBank/DDBJ databases">
        <title>Distinctive expansion of gene families associated with plant cell wall degradation and secondary metabolism in the genomes of grapevine trunk pathogens.</title>
        <authorList>
            <person name="Lawrence D.P."/>
            <person name="Travadon R."/>
            <person name="Rolshausen P.E."/>
            <person name="Baumgartner K."/>
        </authorList>
    </citation>
    <scope>NUCLEOTIDE SEQUENCE [LARGE SCALE GENOMIC DNA]</scope>
    <source>
        <strain evidence="8">UCRPC4</strain>
    </source>
</reference>
<evidence type="ECO:0000256" key="5">
    <source>
        <dbReference type="ARBA" id="ARBA00023136"/>
    </source>
</evidence>
<dbReference type="AlphaFoldDB" id="A0A0G2DZN1"/>
<dbReference type="PANTHER" id="PTHR11266">
    <property type="entry name" value="PEROXISOMAL MEMBRANE PROTEIN 2, PXMP2 MPV17"/>
    <property type="match status" value="1"/>
</dbReference>
<organism evidence="8 9">
    <name type="scientific">Phaeomoniella chlamydospora</name>
    <name type="common">Phaeoacremonium chlamydosporum</name>
    <dbReference type="NCBI Taxonomy" id="158046"/>
    <lineage>
        <taxon>Eukaryota</taxon>
        <taxon>Fungi</taxon>
        <taxon>Dikarya</taxon>
        <taxon>Ascomycota</taxon>
        <taxon>Pezizomycotina</taxon>
        <taxon>Eurotiomycetes</taxon>
        <taxon>Chaetothyriomycetidae</taxon>
        <taxon>Phaeomoniellales</taxon>
        <taxon>Phaeomoniellaceae</taxon>
        <taxon>Phaeomoniella</taxon>
    </lineage>
</organism>
<reference evidence="8 9" key="2">
    <citation type="submission" date="2015-05" db="EMBL/GenBank/DDBJ databases">
        <authorList>
            <person name="Morales-Cruz A."/>
            <person name="Amrine K.C."/>
            <person name="Cantu D."/>
        </authorList>
    </citation>
    <scope>NUCLEOTIDE SEQUENCE [LARGE SCALE GENOMIC DNA]</scope>
    <source>
        <strain evidence="8">UCRPC4</strain>
    </source>
</reference>
<evidence type="ECO:0000256" key="1">
    <source>
        <dbReference type="ARBA" id="ARBA00004141"/>
    </source>
</evidence>
<evidence type="ECO:0000256" key="7">
    <source>
        <dbReference type="SAM" id="MobiDB-lite"/>
    </source>
</evidence>
<dbReference type="Proteomes" id="UP000053317">
    <property type="component" value="Unassembled WGS sequence"/>
</dbReference>
<evidence type="ECO:0000313" key="9">
    <source>
        <dbReference type="Proteomes" id="UP000053317"/>
    </source>
</evidence>
<keyword evidence="4 6" id="KW-1133">Transmembrane helix</keyword>
<dbReference type="EMBL" id="LCWF01000163">
    <property type="protein sequence ID" value="KKY16302.1"/>
    <property type="molecule type" value="Genomic_DNA"/>
</dbReference>
<sequence length="175" mass="19754">MPSPLVSATLQAASLSTVSNLIAQAIEAHKNNRGVIESFNAPELMRFVALTLITAPPNYKWQQFLERTFPAFQPSGVRQEKDVERAVEKREDDHEKHPKPKLNIRNTVSHSRRILNNESLTGIKETVPVIVNGYKIWPIASIISFSFIPVERRIVFLSFIGLCWGVYMSLVAARV</sequence>
<protein>
    <submittedName>
        <fullName evidence="8">Putative mpv17 pmp22 family protein</fullName>
    </submittedName>
</protein>
<evidence type="ECO:0000256" key="2">
    <source>
        <dbReference type="ARBA" id="ARBA00006824"/>
    </source>
</evidence>
<feature type="transmembrane region" description="Helical" evidence="6">
    <location>
        <begin position="154"/>
        <end position="173"/>
    </location>
</feature>
<dbReference type="GO" id="GO:0005778">
    <property type="term" value="C:peroxisomal membrane"/>
    <property type="evidence" value="ECO:0007669"/>
    <property type="project" value="TreeGrafter"/>
</dbReference>
<evidence type="ECO:0000256" key="6">
    <source>
        <dbReference type="RuleBase" id="RU363053"/>
    </source>
</evidence>
<gene>
    <name evidence="8" type="ORF">UCRPC4_g05964</name>
</gene>
<keyword evidence="9" id="KW-1185">Reference proteome</keyword>
<evidence type="ECO:0000256" key="3">
    <source>
        <dbReference type="ARBA" id="ARBA00022692"/>
    </source>
</evidence>
<evidence type="ECO:0000313" key="8">
    <source>
        <dbReference type="EMBL" id="KKY16302.1"/>
    </source>
</evidence>
<accession>A0A0G2DZN1</accession>